<evidence type="ECO:0000256" key="1">
    <source>
        <dbReference type="ARBA" id="ARBA00022553"/>
    </source>
</evidence>
<evidence type="ECO:0000259" key="3">
    <source>
        <dbReference type="PROSITE" id="PS50110"/>
    </source>
</evidence>
<dbReference type="EMBL" id="CAACVJ010000037">
    <property type="protein sequence ID" value="VEP12064.1"/>
    <property type="molecule type" value="Genomic_DNA"/>
</dbReference>
<accession>A0A563VKU1</accession>
<keyword evidence="1 2" id="KW-0597">Phosphoprotein</keyword>
<dbReference type="PANTHER" id="PTHR44591">
    <property type="entry name" value="STRESS RESPONSE REGULATOR PROTEIN 1"/>
    <property type="match status" value="1"/>
</dbReference>
<gene>
    <name evidence="4" type="primary">pilG</name>
    <name evidence="4" type="ORF">H1P_1310002</name>
</gene>
<dbReference type="SMART" id="SM00448">
    <property type="entry name" value="REC"/>
    <property type="match status" value="1"/>
</dbReference>
<dbReference type="PROSITE" id="PS50110">
    <property type="entry name" value="RESPONSE_REGULATORY"/>
    <property type="match status" value="1"/>
</dbReference>
<name>A0A563VKU1_9CYAN</name>
<sequence length="124" mass="13983">MLSVDDSPVVQAMLKRSLSDRYEVILANNGMDALKILNSNKKNIELILLDVTMPDIDGIELCRTIRRFKKFQTLPIIMLTAKDGMFDKVKGKFAGSTEYLTKPVDKEELLTIIGKYVPSMVTTK</sequence>
<dbReference type="PANTHER" id="PTHR44591:SF3">
    <property type="entry name" value="RESPONSE REGULATORY DOMAIN-CONTAINING PROTEIN"/>
    <property type="match status" value="1"/>
</dbReference>
<dbReference type="GO" id="GO:0000160">
    <property type="term" value="P:phosphorelay signal transduction system"/>
    <property type="evidence" value="ECO:0007669"/>
    <property type="project" value="InterPro"/>
</dbReference>
<dbReference type="SUPFAM" id="SSF52172">
    <property type="entry name" value="CheY-like"/>
    <property type="match status" value="1"/>
</dbReference>
<evidence type="ECO:0000313" key="5">
    <source>
        <dbReference type="Proteomes" id="UP000320055"/>
    </source>
</evidence>
<organism evidence="4 5">
    <name type="scientific">Hyella patelloides LEGE 07179</name>
    <dbReference type="NCBI Taxonomy" id="945734"/>
    <lineage>
        <taxon>Bacteria</taxon>
        <taxon>Bacillati</taxon>
        <taxon>Cyanobacteriota</taxon>
        <taxon>Cyanophyceae</taxon>
        <taxon>Pleurocapsales</taxon>
        <taxon>Hyellaceae</taxon>
        <taxon>Hyella</taxon>
    </lineage>
</organism>
<evidence type="ECO:0000313" key="4">
    <source>
        <dbReference type="EMBL" id="VEP12064.1"/>
    </source>
</evidence>
<dbReference type="InterPro" id="IPR011006">
    <property type="entry name" value="CheY-like_superfamily"/>
</dbReference>
<dbReference type="Pfam" id="PF00072">
    <property type="entry name" value="Response_reg"/>
    <property type="match status" value="1"/>
</dbReference>
<dbReference type="InterPro" id="IPR050595">
    <property type="entry name" value="Bact_response_regulator"/>
</dbReference>
<reference evidence="4 5" key="1">
    <citation type="submission" date="2019-01" db="EMBL/GenBank/DDBJ databases">
        <authorList>
            <person name="Brito A."/>
        </authorList>
    </citation>
    <scope>NUCLEOTIDE SEQUENCE [LARGE SCALE GENOMIC DNA]</scope>
    <source>
        <strain evidence="4">1</strain>
    </source>
</reference>
<proteinExistence type="predicted"/>
<dbReference type="AlphaFoldDB" id="A0A563VKU1"/>
<protein>
    <submittedName>
        <fullName evidence="4">Protein PilG</fullName>
    </submittedName>
</protein>
<dbReference type="Proteomes" id="UP000320055">
    <property type="component" value="Unassembled WGS sequence"/>
</dbReference>
<dbReference type="CDD" id="cd17574">
    <property type="entry name" value="REC_OmpR"/>
    <property type="match status" value="1"/>
</dbReference>
<keyword evidence="5" id="KW-1185">Reference proteome</keyword>
<dbReference type="Gene3D" id="3.40.50.2300">
    <property type="match status" value="1"/>
</dbReference>
<evidence type="ECO:0000256" key="2">
    <source>
        <dbReference type="PROSITE-ProRule" id="PRU00169"/>
    </source>
</evidence>
<dbReference type="InterPro" id="IPR001789">
    <property type="entry name" value="Sig_transdc_resp-reg_receiver"/>
</dbReference>
<feature type="modified residue" description="4-aspartylphosphate" evidence="2">
    <location>
        <position position="50"/>
    </location>
</feature>
<feature type="domain" description="Response regulatory" evidence="3">
    <location>
        <begin position="1"/>
        <end position="117"/>
    </location>
</feature>